<dbReference type="InterPro" id="IPR023214">
    <property type="entry name" value="HAD_sf"/>
</dbReference>
<dbReference type="SFLD" id="SFLDS00003">
    <property type="entry name" value="Haloacid_Dehalogenase"/>
    <property type="match status" value="1"/>
</dbReference>
<dbReference type="InterPro" id="IPR018303">
    <property type="entry name" value="ATPase_P-typ_P_site"/>
</dbReference>
<evidence type="ECO:0000256" key="5">
    <source>
        <dbReference type="ARBA" id="ARBA00022679"/>
    </source>
</evidence>
<feature type="domain" description="HMA" evidence="19">
    <location>
        <begin position="6"/>
        <end position="72"/>
    </location>
</feature>
<keyword evidence="10" id="KW-0418">Kinase</keyword>
<organism evidence="20 21">
    <name type="scientific">Phaseolus coccineus</name>
    <name type="common">Scarlet runner bean</name>
    <name type="synonym">Phaseolus multiflorus</name>
    <dbReference type="NCBI Taxonomy" id="3886"/>
    <lineage>
        <taxon>Eukaryota</taxon>
        <taxon>Viridiplantae</taxon>
        <taxon>Streptophyta</taxon>
        <taxon>Embryophyta</taxon>
        <taxon>Tracheophyta</taxon>
        <taxon>Spermatophyta</taxon>
        <taxon>Magnoliopsida</taxon>
        <taxon>eudicotyledons</taxon>
        <taxon>Gunneridae</taxon>
        <taxon>Pentapetalae</taxon>
        <taxon>rosids</taxon>
        <taxon>fabids</taxon>
        <taxon>Fabales</taxon>
        <taxon>Fabaceae</taxon>
        <taxon>Papilionoideae</taxon>
        <taxon>50 kb inversion clade</taxon>
        <taxon>NPAAA clade</taxon>
        <taxon>indigoferoid/millettioid clade</taxon>
        <taxon>Phaseoleae</taxon>
        <taxon>Phaseolus</taxon>
    </lineage>
</organism>
<dbReference type="SFLD" id="SFLDG00002">
    <property type="entry name" value="C1.7:_P-type_atpase_like"/>
    <property type="match status" value="1"/>
</dbReference>
<feature type="transmembrane region" description="Helical" evidence="17">
    <location>
        <begin position="88"/>
        <end position="106"/>
    </location>
</feature>
<evidence type="ECO:0000256" key="2">
    <source>
        <dbReference type="ARBA" id="ARBA00004479"/>
    </source>
</evidence>
<dbReference type="InterPro" id="IPR017441">
    <property type="entry name" value="Protein_kinase_ATP_BS"/>
</dbReference>
<feature type="transmembrane region" description="Helical" evidence="17">
    <location>
        <begin position="644"/>
        <end position="663"/>
    </location>
</feature>
<evidence type="ECO:0000256" key="16">
    <source>
        <dbReference type="PROSITE-ProRule" id="PRU10141"/>
    </source>
</evidence>
<dbReference type="NCBIfam" id="TIGR01512">
    <property type="entry name" value="ATPase-IB2_Cd"/>
    <property type="match status" value="1"/>
</dbReference>
<evidence type="ECO:0000256" key="9">
    <source>
        <dbReference type="ARBA" id="ARBA00022741"/>
    </source>
</evidence>
<evidence type="ECO:0000256" key="1">
    <source>
        <dbReference type="ARBA" id="ARBA00004141"/>
    </source>
</evidence>
<proteinExistence type="inferred from homology"/>
<keyword evidence="11 16" id="KW-0067">ATP-binding</keyword>
<keyword evidence="6 17" id="KW-0812">Transmembrane</keyword>
<dbReference type="PROSITE" id="PS00108">
    <property type="entry name" value="PROTEIN_KINASE_ST"/>
    <property type="match status" value="1"/>
</dbReference>
<dbReference type="PROSITE" id="PS00154">
    <property type="entry name" value="ATPASE_E1_E2"/>
    <property type="match status" value="1"/>
</dbReference>
<keyword evidence="21" id="KW-1185">Reference proteome</keyword>
<dbReference type="Pfam" id="PF00122">
    <property type="entry name" value="E1-E2_ATPase"/>
    <property type="match status" value="1"/>
</dbReference>
<dbReference type="SUPFAM" id="SSF81665">
    <property type="entry name" value="Calcium ATPase, transmembrane domain M"/>
    <property type="match status" value="1"/>
</dbReference>
<dbReference type="FunFam" id="2.70.150.10:FF:000002">
    <property type="entry name" value="Copper-transporting ATPase 1, putative"/>
    <property type="match status" value="1"/>
</dbReference>
<dbReference type="SUPFAM" id="SSF56112">
    <property type="entry name" value="Protein kinase-like (PK-like)"/>
    <property type="match status" value="1"/>
</dbReference>
<evidence type="ECO:0000259" key="19">
    <source>
        <dbReference type="PROSITE" id="PS50846"/>
    </source>
</evidence>
<dbReference type="CDD" id="cd02079">
    <property type="entry name" value="P-type_ATPase_HM"/>
    <property type="match status" value="1"/>
</dbReference>
<feature type="domain" description="Protein kinase" evidence="18">
    <location>
        <begin position="1040"/>
        <end position="1314"/>
    </location>
</feature>
<keyword evidence="13 17" id="KW-1133">Transmembrane helix</keyword>
<evidence type="ECO:0000256" key="6">
    <source>
        <dbReference type="ARBA" id="ARBA00022692"/>
    </source>
</evidence>
<dbReference type="GO" id="GO:0005524">
    <property type="term" value="F:ATP binding"/>
    <property type="evidence" value="ECO:0007669"/>
    <property type="project" value="UniProtKB-UniRule"/>
</dbReference>
<evidence type="ECO:0000313" key="21">
    <source>
        <dbReference type="Proteomes" id="UP001374584"/>
    </source>
</evidence>
<dbReference type="Pfam" id="PF00702">
    <property type="entry name" value="Hydrolase"/>
    <property type="match status" value="1"/>
</dbReference>
<dbReference type="Gene3D" id="1.10.510.10">
    <property type="entry name" value="Transferase(Phosphotransferase) domain 1"/>
    <property type="match status" value="1"/>
</dbReference>
<dbReference type="GO" id="GO:0016020">
    <property type="term" value="C:membrane"/>
    <property type="evidence" value="ECO:0007669"/>
    <property type="project" value="UniProtKB-SubCell"/>
</dbReference>
<dbReference type="Proteomes" id="UP001374584">
    <property type="component" value="Unassembled WGS sequence"/>
</dbReference>
<dbReference type="SUPFAM" id="SSF56784">
    <property type="entry name" value="HAD-like"/>
    <property type="match status" value="1"/>
</dbReference>
<keyword evidence="8" id="KW-0732">Signal</keyword>
<feature type="transmembrane region" description="Helical" evidence="17">
    <location>
        <begin position="307"/>
        <end position="326"/>
    </location>
</feature>
<dbReference type="PROSITE" id="PS00107">
    <property type="entry name" value="PROTEIN_KINASE_ATP"/>
    <property type="match status" value="1"/>
</dbReference>
<dbReference type="PROSITE" id="PS01229">
    <property type="entry name" value="COF_2"/>
    <property type="match status" value="1"/>
</dbReference>
<feature type="binding site" evidence="16">
    <location>
        <position position="1068"/>
    </location>
    <ligand>
        <name>ATP</name>
        <dbReference type="ChEBI" id="CHEBI:30616"/>
    </ligand>
</feature>
<dbReference type="GO" id="GO:0004674">
    <property type="term" value="F:protein serine/threonine kinase activity"/>
    <property type="evidence" value="ECO:0007669"/>
    <property type="project" value="UniProtKB-KW"/>
</dbReference>
<dbReference type="NCBIfam" id="TIGR01525">
    <property type="entry name" value="ATPase-IB_hvy"/>
    <property type="match status" value="1"/>
</dbReference>
<dbReference type="PRINTS" id="PR00119">
    <property type="entry name" value="CATATPASE"/>
</dbReference>
<dbReference type="PANTHER" id="PTHR48085">
    <property type="entry name" value="CADMIUM/ZINC-TRANSPORTING ATPASE HMA2-RELATED"/>
    <property type="match status" value="1"/>
</dbReference>
<dbReference type="FunFam" id="3.30.70.100:FF:000022">
    <property type="entry name" value="Putative cadmium/zinc-transporting ATPase 3"/>
    <property type="match status" value="1"/>
</dbReference>
<dbReference type="GO" id="GO:0016887">
    <property type="term" value="F:ATP hydrolysis activity"/>
    <property type="evidence" value="ECO:0007669"/>
    <property type="project" value="InterPro"/>
</dbReference>
<dbReference type="FunFam" id="1.10.510.10:FF:000590">
    <property type="entry name" value="PR5-like receptor kinase"/>
    <property type="match status" value="1"/>
</dbReference>
<dbReference type="InterPro" id="IPR023299">
    <property type="entry name" value="ATPase_P-typ_cyto_dom_N"/>
</dbReference>
<dbReference type="Gene3D" id="3.30.200.20">
    <property type="entry name" value="Phosphorylase Kinase, domain 1"/>
    <property type="match status" value="1"/>
</dbReference>
<dbReference type="InterPro" id="IPR059000">
    <property type="entry name" value="ATPase_P-type_domA"/>
</dbReference>
<dbReference type="InterPro" id="IPR036412">
    <property type="entry name" value="HAD-like_sf"/>
</dbReference>
<dbReference type="InterPro" id="IPR036163">
    <property type="entry name" value="HMA_dom_sf"/>
</dbReference>
<dbReference type="SUPFAM" id="SSF55008">
    <property type="entry name" value="HMA, heavy metal-associated domain"/>
    <property type="match status" value="1"/>
</dbReference>
<evidence type="ECO:0008006" key="22">
    <source>
        <dbReference type="Google" id="ProtNLM"/>
    </source>
</evidence>
<comment type="caution">
    <text evidence="20">The sequence shown here is derived from an EMBL/GenBank/DDBJ whole genome shotgun (WGS) entry which is preliminary data.</text>
</comment>
<dbReference type="InterPro" id="IPR023298">
    <property type="entry name" value="ATPase_P-typ_TM_dom_sf"/>
</dbReference>
<dbReference type="Gene3D" id="3.40.1110.10">
    <property type="entry name" value="Calcium-transporting ATPase, cytoplasmic domain N"/>
    <property type="match status" value="1"/>
</dbReference>
<dbReference type="InterPro" id="IPR001757">
    <property type="entry name" value="P_typ_ATPase"/>
</dbReference>
<sequence length="1369" mass="150013">MAENMKRSSFEVLGMCCATEAALVERIVKPLHGVKHVSVIVPTRTVTVVHDVLFISESQIADALNAARLEASLRLQGETDNEKKWPDLTTMVCGLFLALSFLKYVYHPLEWLALGSVVIGFPKVLLRAIASIKALTLNINILVLLAVCGTAALRDFWEAGVIIFLFSIAQWLETRATQKAKVAMSSLTSMAPQKAVIAETGERVDVNDVKIDTILAVRSGDAIPLDGIVVEGKCEVDEKMLTGESLPVIKEFDSVVWAGTINVNGYISVKTTVLAKDTVVARMSKLVEEASSRKSRTQRFIDNFAKYYIPAVVLISASIAVVPAAIEVPDIKPWLHLAIVVLLSACPCALILSTPVAIFCALTKAATSGLLLKGGDYIETLSGIKTVAFDKTGTITRGEFTVTDFSFVDDISIETLLYWVSSIESKSSHPMAASLVEYGMSYSVRPIPENVENFENFAGEGVFGTIDGKDIYIGNRRIGARANSARVDCHLQFQSHEISTPKEHCGPTLVGVFSLVDTCRSGALEAIEELKLLGVRSVMLTGDSTQAAMHVQSQLNYGLDLVHAELLPAEKAVIIENLKKDGLIAMIGDGINDAPALATADIGISMGISGSALANETGNAILMSNDIQKIPEAIRLARKTTRKLIENVIISVGFKSAILALAIAGYPIVWLAVLTDVGTCLLVILNSMLILQEKPKYARKSKYGTFLEDLTMNLLDNESNNIKNQEFLTAEKCSKDCCKDGTYQVETTSKNESSGLLKLSSLKGNHSGNSVSIEVHIVKPSNGCCLSKVKMHEDSACRTKNGSGCCQEQSKKCVIGSVAREDASIDSLESDCLKDKSVDIPEVSGTEGIPKCCNKTCCNDSLNNMTSLSHPEIIIEGIPGYATSELWIPNFPLTQKSCEIEAQNREIAERTIKVALSCVQYKPESRPTMSVVVKMLEGSVEVPKPPNPFAHLIDWTSPTADTIIIIVKVGIFFCILRVCIRRYQVNGVKGVNGGIGYFKQTGTRTPDKQFMTLTMDKFLNDMEREKPIRFTDQQLKIATDNYSYHLGSGGFGSVYKGSFSNGTIIAVKVLLGSSDKRIEEQFMAEVGTIGKVHHFNLVRLYGFCFERHLRALVYEYMVNGSLEKYLFHESTILSFEKLHEIAIGTARGIAYLHEECQQRIIHYDIKPGNILLDRNFCPKVADFGLAKLCNRDHTHISMTAGRGTPGYAAPELWMPFPVTHKCDVYSFGMLLFEIIGRRKNHNINVPKSQVWFPKWAWEKFAAGEVVELITSCGIEDKDREIAERIVYVALSCVQHRPEARPIMSVVVKMLEGSFEVPKPPNPFQHLIGWVPPTPDTDTNASSDNSALVTKSVPVLATHGMTYEIELASA</sequence>
<dbReference type="PANTHER" id="PTHR48085:SF3">
    <property type="entry name" value="INACTIVE CADMIUM_ZINC-TRANSPORTING ATPASE HMA3"/>
    <property type="match status" value="1"/>
</dbReference>
<gene>
    <name evidence="20" type="ORF">VNO80_20195</name>
</gene>
<evidence type="ECO:0000256" key="8">
    <source>
        <dbReference type="ARBA" id="ARBA00022729"/>
    </source>
</evidence>
<dbReference type="InterPro" id="IPR051014">
    <property type="entry name" value="Cation_Transport_ATPase_IB"/>
</dbReference>
<dbReference type="GO" id="GO:0046872">
    <property type="term" value="F:metal ion binding"/>
    <property type="evidence" value="ECO:0007669"/>
    <property type="project" value="UniProtKB-KW"/>
</dbReference>
<keyword evidence="9 16" id="KW-0547">Nucleotide-binding</keyword>
<keyword evidence="14 17" id="KW-0472">Membrane</keyword>
<dbReference type="Gene3D" id="3.30.70.100">
    <property type="match status" value="1"/>
</dbReference>
<keyword evidence="5" id="KW-0808">Transferase</keyword>
<dbReference type="PROSITE" id="PS50846">
    <property type="entry name" value="HMA_2"/>
    <property type="match status" value="1"/>
</dbReference>
<keyword evidence="15" id="KW-0325">Glycoprotein</keyword>
<evidence type="ECO:0000256" key="10">
    <source>
        <dbReference type="ARBA" id="ARBA00022777"/>
    </source>
</evidence>
<keyword evidence="7 17" id="KW-0479">Metal-binding</keyword>
<evidence type="ECO:0000256" key="7">
    <source>
        <dbReference type="ARBA" id="ARBA00022723"/>
    </source>
</evidence>
<comment type="similarity">
    <text evidence="3 17">Belongs to the cation transport ATPase (P-type) (TC 3.A.3) family. Type IB subfamily.</text>
</comment>
<evidence type="ECO:0000256" key="14">
    <source>
        <dbReference type="ARBA" id="ARBA00023136"/>
    </source>
</evidence>
<reference evidence="20 21" key="1">
    <citation type="submission" date="2024-01" db="EMBL/GenBank/DDBJ databases">
        <title>The genomes of 5 underutilized Papilionoideae crops provide insights into root nodulation and disease resistanc.</title>
        <authorList>
            <person name="Jiang F."/>
        </authorList>
    </citation>
    <scope>NUCLEOTIDE SEQUENCE [LARGE SCALE GENOMIC DNA]</scope>
    <source>
        <strain evidence="20">JINMINGXINNONG_FW02</strain>
        <tissue evidence="20">Leaves</tissue>
    </source>
</reference>
<dbReference type="GO" id="GO:0019829">
    <property type="term" value="F:ATPase-coupled monoatomic cation transmembrane transporter activity"/>
    <property type="evidence" value="ECO:0007669"/>
    <property type="project" value="InterPro"/>
</dbReference>
<dbReference type="FunFam" id="3.40.1110.10:FF:000043">
    <property type="entry name" value="Putative cadmium/zinc-transporting ATPase 3"/>
    <property type="match status" value="1"/>
</dbReference>
<evidence type="ECO:0000256" key="3">
    <source>
        <dbReference type="ARBA" id="ARBA00006024"/>
    </source>
</evidence>
<accession>A0AAN9MML6</accession>
<name>A0AAN9MML6_PHACN</name>
<dbReference type="InterPro" id="IPR011009">
    <property type="entry name" value="Kinase-like_dom_sf"/>
</dbReference>
<evidence type="ECO:0000313" key="20">
    <source>
        <dbReference type="EMBL" id="KAK7354727.1"/>
    </source>
</evidence>
<dbReference type="InterPro" id="IPR027256">
    <property type="entry name" value="P-typ_ATPase_IB"/>
</dbReference>
<evidence type="ECO:0000256" key="4">
    <source>
        <dbReference type="ARBA" id="ARBA00022527"/>
    </source>
</evidence>
<dbReference type="NCBIfam" id="TIGR01494">
    <property type="entry name" value="ATPase_P-type"/>
    <property type="match status" value="2"/>
</dbReference>
<dbReference type="InterPro" id="IPR008250">
    <property type="entry name" value="ATPase_P-typ_transduc_dom_A_sf"/>
</dbReference>
<dbReference type="SMART" id="SM00220">
    <property type="entry name" value="S_TKc"/>
    <property type="match status" value="1"/>
</dbReference>
<evidence type="ECO:0000259" key="18">
    <source>
        <dbReference type="PROSITE" id="PS50011"/>
    </source>
</evidence>
<dbReference type="SUPFAM" id="SSF81653">
    <property type="entry name" value="Calcium ATPase, transduction domain A"/>
    <property type="match status" value="1"/>
</dbReference>
<dbReference type="CDD" id="cd00371">
    <property type="entry name" value="HMA"/>
    <property type="match status" value="1"/>
</dbReference>
<evidence type="ECO:0000256" key="15">
    <source>
        <dbReference type="ARBA" id="ARBA00023180"/>
    </source>
</evidence>
<dbReference type="InterPro" id="IPR044492">
    <property type="entry name" value="P_typ_ATPase_HD_dom"/>
</dbReference>
<dbReference type="InterPro" id="IPR006121">
    <property type="entry name" value="HMA_dom"/>
</dbReference>
<dbReference type="InterPro" id="IPR001245">
    <property type="entry name" value="Ser-Thr/Tyr_kinase_cat_dom"/>
</dbReference>
<dbReference type="InterPro" id="IPR008271">
    <property type="entry name" value="Ser/Thr_kinase_AS"/>
</dbReference>
<comment type="subcellular location">
    <subcellularLocation>
        <location evidence="1">Membrane</location>
        <topology evidence="1">Multi-pass membrane protein</topology>
    </subcellularLocation>
    <subcellularLocation>
        <location evidence="2">Membrane</location>
        <topology evidence="2">Single-pass type I membrane protein</topology>
    </subcellularLocation>
</comment>
<evidence type="ECO:0000256" key="11">
    <source>
        <dbReference type="ARBA" id="ARBA00022840"/>
    </source>
</evidence>
<feature type="transmembrane region" description="Helical" evidence="17">
    <location>
        <begin position="338"/>
        <end position="362"/>
    </location>
</feature>
<dbReference type="InterPro" id="IPR000719">
    <property type="entry name" value="Prot_kinase_dom"/>
</dbReference>
<dbReference type="PROSITE" id="PS50011">
    <property type="entry name" value="PROTEIN_KINASE_DOM"/>
    <property type="match status" value="1"/>
</dbReference>
<dbReference type="Pfam" id="PF07714">
    <property type="entry name" value="PK_Tyr_Ser-Thr"/>
    <property type="match status" value="1"/>
</dbReference>
<dbReference type="Gene3D" id="3.40.50.1000">
    <property type="entry name" value="HAD superfamily/HAD-like"/>
    <property type="match status" value="1"/>
</dbReference>
<keyword evidence="12" id="KW-1278">Translocase</keyword>
<dbReference type="Gene3D" id="2.70.150.10">
    <property type="entry name" value="Calcium-transporting ATPase, cytoplasmic transduction domain A"/>
    <property type="match status" value="1"/>
</dbReference>
<evidence type="ECO:0000256" key="13">
    <source>
        <dbReference type="ARBA" id="ARBA00022989"/>
    </source>
</evidence>
<keyword evidence="4" id="KW-0723">Serine/threonine-protein kinase</keyword>
<protein>
    <recommendedName>
        <fullName evidence="22">Protein kinase domain-containing protein</fullName>
    </recommendedName>
</protein>
<evidence type="ECO:0000256" key="12">
    <source>
        <dbReference type="ARBA" id="ARBA00022967"/>
    </source>
</evidence>
<dbReference type="FunFam" id="3.30.200.20:FF:000178">
    <property type="entry name" value="serine/threonine-protein kinase PBS1-like"/>
    <property type="match status" value="1"/>
</dbReference>
<evidence type="ECO:0000256" key="17">
    <source>
        <dbReference type="RuleBase" id="RU362081"/>
    </source>
</evidence>
<dbReference type="SFLD" id="SFLDF00027">
    <property type="entry name" value="p-type_atpase"/>
    <property type="match status" value="1"/>
</dbReference>
<dbReference type="EMBL" id="JAYMYR010000007">
    <property type="protein sequence ID" value="KAK7354727.1"/>
    <property type="molecule type" value="Genomic_DNA"/>
</dbReference>